<evidence type="ECO:0000313" key="2">
    <source>
        <dbReference type="EMBL" id="SDC84599.1"/>
    </source>
</evidence>
<keyword evidence="3" id="KW-1185">Reference proteome</keyword>
<feature type="compositionally biased region" description="Low complexity" evidence="1">
    <location>
        <begin position="8"/>
        <end position="19"/>
    </location>
</feature>
<sequence>MQDRLKQLLDQLPQQPQRQDSTHAQLADLHAFANRLGLYDAADAIKMMINPK</sequence>
<evidence type="ECO:0000313" key="3">
    <source>
        <dbReference type="Proteomes" id="UP000199467"/>
    </source>
</evidence>
<proteinExistence type="predicted"/>
<dbReference type="Proteomes" id="UP000199467">
    <property type="component" value="Unassembled WGS sequence"/>
</dbReference>
<name>A0A1G6PWV5_9GAMM</name>
<feature type="region of interest" description="Disordered" evidence="1">
    <location>
        <begin position="1"/>
        <end position="23"/>
    </location>
</feature>
<reference evidence="3" key="1">
    <citation type="submission" date="2016-10" db="EMBL/GenBank/DDBJ databases">
        <authorList>
            <person name="Varghese N."/>
            <person name="Submissions S."/>
        </authorList>
    </citation>
    <scope>NUCLEOTIDE SEQUENCE [LARGE SCALE GENOMIC DNA]</scope>
    <source>
        <strain evidence="3">DSM 26382</strain>
    </source>
</reference>
<gene>
    <name evidence="2" type="ORF">SAMN05216576_107134</name>
</gene>
<dbReference type="AlphaFoldDB" id="A0A1G6PWV5"/>
<accession>A0A1G6PWV5</accession>
<protein>
    <submittedName>
        <fullName evidence="2">Uncharacterized protein</fullName>
    </submittedName>
</protein>
<organism evidence="2 3">
    <name type="scientific">Ectopseudomonas chengduensis</name>
    <dbReference type="NCBI Taxonomy" id="489632"/>
    <lineage>
        <taxon>Bacteria</taxon>
        <taxon>Pseudomonadati</taxon>
        <taxon>Pseudomonadota</taxon>
        <taxon>Gammaproteobacteria</taxon>
        <taxon>Pseudomonadales</taxon>
        <taxon>Pseudomonadaceae</taxon>
        <taxon>Ectopseudomonas</taxon>
    </lineage>
</organism>
<evidence type="ECO:0000256" key="1">
    <source>
        <dbReference type="SAM" id="MobiDB-lite"/>
    </source>
</evidence>
<dbReference type="EMBL" id="FMZQ01000007">
    <property type="protein sequence ID" value="SDC84599.1"/>
    <property type="molecule type" value="Genomic_DNA"/>
</dbReference>